<evidence type="ECO:0000256" key="12">
    <source>
        <dbReference type="ARBA" id="ARBA00023157"/>
    </source>
</evidence>
<evidence type="ECO:0000256" key="16">
    <source>
        <dbReference type="ARBA" id="ARBA00023768"/>
    </source>
</evidence>
<evidence type="ECO:0000256" key="14">
    <source>
        <dbReference type="ARBA" id="ARBA00023180"/>
    </source>
</evidence>
<keyword evidence="10" id="KW-1133">Transmembrane helix</keyword>
<reference evidence="20" key="2">
    <citation type="submission" date="2025-08" db="UniProtKB">
        <authorList>
            <consortium name="Ensembl"/>
        </authorList>
    </citation>
    <scope>IDENTIFICATION</scope>
</reference>
<dbReference type="InterPro" id="IPR003598">
    <property type="entry name" value="Ig_sub2"/>
</dbReference>
<feature type="domain" description="Ig-like" evidence="19">
    <location>
        <begin position="111"/>
        <end position="181"/>
    </location>
</feature>
<dbReference type="SUPFAM" id="SSF48726">
    <property type="entry name" value="Immunoglobulin"/>
    <property type="match status" value="2"/>
</dbReference>
<keyword evidence="8" id="KW-0130">Cell adhesion</keyword>
<keyword evidence="12" id="KW-1015">Disulfide bond</keyword>
<evidence type="ECO:0000256" key="18">
    <source>
        <dbReference type="SAM" id="SignalP"/>
    </source>
</evidence>
<evidence type="ECO:0000256" key="13">
    <source>
        <dbReference type="ARBA" id="ARBA00023170"/>
    </source>
</evidence>
<evidence type="ECO:0000256" key="17">
    <source>
        <dbReference type="SAM" id="MobiDB-lite"/>
    </source>
</evidence>
<feature type="region of interest" description="Disordered" evidence="17">
    <location>
        <begin position="216"/>
        <end position="235"/>
    </location>
</feature>
<keyword evidence="5" id="KW-0812">Transmembrane</keyword>
<keyword evidence="4" id="KW-1003">Cell membrane</keyword>
<dbReference type="InterPro" id="IPR013106">
    <property type="entry name" value="Ig_V-set"/>
</dbReference>
<sequence length="239" mass="27218">MFFSLCHLLVFCRSYLGKETSSGRFCVLSLSPSVTVGTSHMHAFLQICHHEACFQGRVHFAHSNPQDGDASLIMNNVTFSDSGIYQCNVEQSFSMEHRQILLTVMENVSKPICTLYNDFEEGKNLKVMCRVFHGPIPWSFNWEKTSGNRLFPTNTKQKYGYLIIQQIKKSDSGTYRCTVSNPVSAECHKRLVFNKIKYPSTHPSIFGLSVTESWGQQSRRPPPKSHCTVPAPREPSCRW</sequence>
<dbReference type="GO" id="GO:0034109">
    <property type="term" value="P:homotypic cell-cell adhesion"/>
    <property type="evidence" value="ECO:0007669"/>
    <property type="project" value="TreeGrafter"/>
</dbReference>
<evidence type="ECO:0000256" key="1">
    <source>
        <dbReference type="ARBA" id="ARBA00004435"/>
    </source>
</evidence>
<dbReference type="InterPro" id="IPR052307">
    <property type="entry name" value="EJ_Adhesion_Regulator"/>
</dbReference>
<evidence type="ECO:0000256" key="4">
    <source>
        <dbReference type="ARBA" id="ARBA00022475"/>
    </source>
</evidence>
<protein>
    <submittedName>
        <fullName evidence="20">Uncharacterized LOC103390504</fullName>
    </submittedName>
</protein>
<evidence type="ECO:0000256" key="11">
    <source>
        <dbReference type="ARBA" id="ARBA00023136"/>
    </source>
</evidence>
<dbReference type="GeneTree" id="ENSGT00940000154829"/>
<evidence type="ECO:0000313" key="21">
    <source>
        <dbReference type="Proteomes" id="UP000265120"/>
    </source>
</evidence>
<keyword evidence="3" id="KW-0796">Tight junction</keyword>
<evidence type="ECO:0000256" key="8">
    <source>
        <dbReference type="ARBA" id="ARBA00022889"/>
    </source>
</evidence>
<dbReference type="InterPro" id="IPR013783">
    <property type="entry name" value="Ig-like_fold"/>
</dbReference>
<accession>A0A3P8UI61</accession>
<keyword evidence="21" id="KW-1185">Reference proteome</keyword>
<keyword evidence="15" id="KW-0393">Immunoglobulin domain</keyword>
<evidence type="ECO:0000256" key="7">
    <source>
        <dbReference type="ARBA" id="ARBA00022737"/>
    </source>
</evidence>
<dbReference type="InterPro" id="IPR003599">
    <property type="entry name" value="Ig_sub"/>
</dbReference>
<keyword evidence="9" id="KW-0965">Cell junction</keyword>
<reference evidence="20" key="3">
    <citation type="submission" date="2025-09" db="UniProtKB">
        <authorList>
            <consortium name="Ensembl"/>
        </authorList>
    </citation>
    <scope>IDENTIFICATION</scope>
</reference>
<dbReference type="GO" id="GO:0014704">
    <property type="term" value="C:intercalated disc"/>
    <property type="evidence" value="ECO:0007669"/>
    <property type="project" value="TreeGrafter"/>
</dbReference>
<keyword evidence="6 18" id="KW-0732">Signal</keyword>
<dbReference type="InterPro" id="IPR007110">
    <property type="entry name" value="Ig-like_dom"/>
</dbReference>
<dbReference type="PANTHER" id="PTHR44468">
    <property type="entry name" value="COXSACKIEVIRUS AND ADENOVIRUS RECEPTOR-RELATED"/>
    <property type="match status" value="1"/>
</dbReference>
<dbReference type="Gene3D" id="2.60.40.10">
    <property type="entry name" value="Immunoglobulins"/>
    <property type="match status" value="2"/>
</dbReference>
<dbReference type="Proteomes" id="UP000265120">
    <property type="component" value="Chromosome 15"/>
</dbReference>
<evidence type="ECO:0000256" key="5">
    <source>
        <dbReference type="ARBA" id="ARBA00022692"/>
    </source>
</evidence>
<dbReference type="Pfam" id="PF07686">
    <property type="entry name" value="V-set"/>
    <property type="match status" value="1"/>
</dbReference>
<organism evidence="20 21">
    <name type="scientific">Cynoglossus semilaevis</name>
    <name type="common">Tongue sole</name>
    <dbReference type="NCBI Taxonomy" id="244447"/>
    <lineage>
        <taxon>Eukaryota</taxon>
        <taxon>Metazoa</taxon>
        <taxon>Chordata</taxon>
        <taxon>Craniata</taxon>
        <taxon>Vertebrata</taxon>
        <taxon>Euteleostomi</taxon>
        <taxon>Actinopterygii</taxon>
        <taxon>Neopterygii</taxon>
        <taxon>Teleostei</taxon>
        <taxon>Neoteleostei</taxon>
        <taxon>Acanthomorphata</taxon>
        <taxon>Carangaria</taxon>
        <taxon>Pleuronectiformes</taxon>
        <taxon>Pleuronectoidei</taxon>
        <taxon>Cynoglossidae</taxon>
        <taxon>Cynoglossinae</taxon>
        <taxon>Cynoglossus</taxon>
    </lineage>
</organism>
<dbReference type="GO" id="GO:0016323">
    <property type="term" value="C:basolateral plasma membrane"/>
    <property type="evidence" value="ECO:0007669"/>
    <property type="project" value="UniProtKB-SubCell"/>
</dbReference>
<dbReference type="AlphaFoldDB" id="A0A3P8UI61"/>
<feature type="signal peptide" evidence="18">
    <location>
        <begin position="1"/>
        <end position="17"/>
    </location>
</feature>
<proteinExistence type="predicted"/>
<reference evidence="20 21" key="1">
    <citation type="journal article" date="2014" name="Nat. Genet.">
        <title>Whole-genome sequence of a flatfish provides insights into ZW sex chromosome evolution and adaptation to a benthic lifestyle.</title>
        <authorList>
            <person name="Chen S."/>
            <person name="Zhang G."/>
            <person name="Shao C."/>
            <person name="Huang Q."/>
            <person name="Liu G."/>
            <person name="Zhang P."/>
            <person name="Song W."/>
            <person name="An N."/>
            <person name="Chalopin D."/>
            <person name="Volff J.N."/>
            <person name="Hong Y."/>
            <person name="Li Q."/>
            <person name="Sha Z."/>
            <person name="Zhou H."/>
            <person name="Xie M."/>
            <person name="Yu Q."/>
            <person name="Liu Y."/>
            <person name="Xiang H."/>
            <person name="Wang N."/>
            <person name="Wu K."/>
            <person name="Yang C."/>
            <person name="Zhou Q."/>
            <person name="Liao X."/>
            <person name="Yang L."/>
            <person name="Hu Q."/>
            <person name="Zhang J."/>
            <person name="Meng L."/>
            <person name="Jin L."/>
            <person name="Tian Y."/>
            <person name="Lian J."/>
            <person name="Yang J."/>
            <person name="Miao G."/>
            <person name="Liu S."/>
            <person name="Liang Z."/>
            <person name="Yan F."/>
            <person name="Li Y."/>
            <person name="Sun B."/>
            <person name="Zhang H."/>
            <person name="Zhang J."/>
            <person name="Zhu Y."/>
            <person name="Du M."/>
            <person name="Zhao Y."/>
            <person name="Schartl M."/>
            <person name="Tang Q."/>
            <person name="Wang J."/>
        </authorList>
    </citation>
    <scope>NUCLEOTIDE SEQUENCE</scope>
</reference>
<dbReference type="GO" id="GO:0005923">
    <property type="term" value="C:bicellular tight junction"/>
    <property type="evidence" value="ECO:0007669"/>
    <property type="project" value="UniProtKB-SubCell"/>
</dbReference>
<comment type="subcellular location">
    <subcellularLocation>
        <location evidence="16">Basolateral cell membrane</location>
        <topology evidence="16">Single-pass type I membrane protein</topology>
    </subcellularLocation>
    <subcellularLocation>
        <location evidence="2">Cell junction</location>
        <location evidence="2">Adherens junction</location>
    </subcellularLocation>
    <subcellularLocation>
        <location evidence="1">Cell junction</location>
        <location evidence="1">Tight junction</location>
    </subcellularLocation>
</comment>
<keyword evidence="14" id="KW-0325">Glycoprotein</keyword>
<dbReference type="GO" id="GO:0050839">
    <property type="term" value="F:cell adhesion molecule binding"/>
    <property type="evidence" value="ECO:0007669"/>
    <property type="project" value="TreeGrafter"/>
</dbReference>
<evidence type="ECO:0000256" key="10">
    <source>
        <dbReference type="ARBA" id="ARBA00022989"/>
    </source>
</evidence>
<evidence type="ECO:0000256" key="15">
    <source>
        <dbReference type="ARBA" id="ARBA00023319"/>
    </source>
</evidence>
<feature type="chain" id="PRO_5018124393" evidence="18">
    <location>
        <begin position="18"/>
        <end position="239"/>
    </location>
</feature>
<dbReference type="InterPro" id="IPR036179">
    <property type="entry name" value="Ig-like_dom_sf"/>
</dbReference>
<dbReference type="Ensembl" id="ENSCSET00000002952.1">
    <property type="protein sequence ID" value="ENSCSEP00000002908.1"/>
    <property type="gene ID" value="ENSCSEG00000001920.1"/>
</dbReference>
<evidence type="ECO:0000313" key="20">
    <source>
        <dbReference type="Ensembl" id="ENSCSEP00000002908.1"/>
    </source>
</evidence>
<dbReference type="PANTHER" id="PTHR44468:SF3">
    <property type="entry name" value="COXSACKIEVIRUS AND ADENOVIRUS RECEPTOR"/>
    <property type="match status" value="1"/>
</dbReference>
<evidence type="ECO:0000256" key="9">
    <source>
        <dbReference type="ARBA" id="ARBA00022949"/>
    </source>
</evidence>
<evidence type="ECO:0000256" key="3">
    <source>
        <dbReference type="ARBA" id="ARBA00022427"/>
    </source>
</evidence>
<keyword evidence="7" id="KW-0677">Repeat</keyword>
<dbReference type="GO" id="GO:0005912">
    <property type="term" value="C:adherens junction"/>
    <property type="evidence" value="ECO:0007669"/>
    <property type="project" value="UniProtKB-SubCell"/>
</dbReference>
<dbReference type="SMART" id="SM00408">
    <property type="entry name" value="IGc2"/>
    <property type="match status" value="1"/>
</dbReference>
<evidence type="ECO:0000256" key="6">
    <source>
        <dbReference type="ARBA" id="ARBA00022729"/>
    </source>
</evidence>
<dbReference type="PROSITE" id="PS50835">
    <property type="entry name" value="IG_LIKE"/>
    <property type="match status" value="1"/>
</dbReference>
<keyword evidence="11" id="KW-0472">Membrane</keyword>
<dbReference type="Pfam" id="PF13927">
    <property type="entry name" value="Ig_3"/>
    <property type="match status" value="1"/>
</dbReference>
<evidence type="ECO:0000256" key="2">
    <source>
        <dbReference type="ARBA" id="ARBA00004536"/>
    </source>
</evidence>
<evidence type="ECO:0000259" key="19">
    <source>
        <dbReference type="PROSITE" id="PS50835"/>
    </source>
</evidence>
<dbReference type="SMART" id="SM00409">
    <property type="entry name" value="IG"/>
    <property type="match status" value="2"/>
</dbReference>
<name>A0A3P8UI61_CYNSE</name>
<keyword evidence="13" id="KW-0675">Receptor</keyword>